<evidence type="ECO:0000313" key="11">
    <source>
        <dbReference type="EMBL" id="SFZ87906.1"/>
    </source>
</evidence>
<dbReference type="Pfam" id="PF00781">
    <property type="entry name" value="DAGK_cat"/>
    <property type="match status" value="1"/>
</dbReference>
<dbReference type="InterPro" id="IPR017438">
    <property type="entry name" value="ATP-NAD_kinase_N"/>
</dbReference>
<evidence type="ECO:0000256" key="8">
    <source>
        <dbReference type="ARBA" id="ARBA00023264"/>
    </source>
</evidence>
<dbReference type="InterPro" id="IPR050187">
    <property type="entry name" value="Lipid_Phosphate_FormReg"/>
</dbReference>
<dbReference type="PANTHER" id="PTHR12358">
    <property type="entry name" value="SPHINGOSINE KINASE"/>
    <property type="match status" value="1"/>
</dbReference>
<dbReference type="InterPro" id="IPR005218">
    <property type="entry name" value="Diacylglycerol/lipid_kinase"/>
</dbReference>
<keyword evidence="7" id="KW-0594">Phospholipid biosynthesis</keyword>
<dbReference type="GO" id="GO:0016301">
    <property type="term" value="F:kinase activity"/>
    <property type="evidence" value="ECO:0007669"/>
    <property type="project" value="UniProtKB-KW"/>
</dbReference>
<keyword evidence="8" id="KW-1208">Phospholipid metabolism</keyword>
<evidence type="ECO:0000256" key="5">
    <source>
        <dbReference type="ARBA" id="ARBA00022777"/>
    </source>
</evidence>
<evidence type="ECO:0000256" key="2">
    <source>
        <dbReference type="ARBA" id="ARBA00005983"/>
    </source>
</evidence>
<evidence type="ECO:0000256" key="6">
    <source>
        <dbReference type="ARBA" id="ARBA00022840"/>
    </source>
</evidence>
<feature type="transmembrane region" description="Helical" evidence="9">
    <location>
        <begin position="254"/>
        <end position="271"/>
    </location>
</feature>
<keyword evidence="7" id="KW-0444">Lipid biosynthesis</keyword>
<protein>
    <submittedName>
        <fullName evidence="11">Transcription regulator [contains diacylglycerol kinase catalytic domain]</fullName>
    </submittedName>
</protein>
<evidence type="ECO:0000259" key="10">
    <source>
        <dbReference type="PROSITE" id="PS50146"/>
    </source>
</evidence>
<dbReference type="Pfam" id="PF19279">
    <property type="entry name" value="YegS_C"/>
    <property type="match status" value="1"/>
</dbReference>
<keyword evidence="9" id="KW-1133">Transmembrane helix</keyword>
<keyword evidence="9" id="KW-0472">Membrane</keyword>
<keyword evidence="6" id="KW-0067">ATP-binding</keyword>
<reference evidence="11" key="1">
    <citation type="submission" date="2016-11" db="EMBL/GenBank/DDBJ databases">
        <authorList>
            <person name="Jaros S."/>
            <person name="Januszkiewicz K."/>
            <person name="Wedrychowicz H."/>
        </authorList>
    </citation>
    <scope>NUCLEOTIDE SEQUENCE</scope>
    <source>
        <strain evidence="11">ACA-DC 565</strain>
    </source>
</reference>
<dbReference type="InterPro" id="IPR016064">
    <property type="entry name" value="NAD/diacylglycerol_kinase_sf"/>
</dbReference>
<sequence>MADVPSRQFYYIIINNFAGGGRTRRTWQQLAPILKQKQIHYAANHTQAPGHATQLAYQLALKCRQQSQPPILLVLGGDGTLHEALNGLQKAADHHIPLAYIPCGSGNDFARGAGITTNARQALNQVLKAQQPITLDIGRCIDHQKKTVTFFTNNIGIGFDANVVHITNRTSTKNHLNKYHANSFAYLTSLIKAFFTQKSFPVKITTAQQQHTFQRGFVVTTTNHPYFGGGVPLLASASVYNHHLDLVIMEKANAFYFIFLFMLMFLGQWHIKMPLVHHYHLKKLRIQSPQAEYGQADGEDLGKRAFDLEFNVTRQAFWFVPQTQD</sequence>
<dbReference type="AlphaFoldDB" id="A0A1K2I6Q0"/>
<evidence type="ECO:0000256" key="3">
    <source>
        <dbReference type="ARBA" id="ARBA00022679"/>
    </source>
</evidence>
<name>A0A1K2I6Q0_9LACO</name>
<dbReference type="PROSITE" id="PS50146">
    <property type="entry name" value="DAGK"/>
    <property type="match status" value="1"/>
</dbReference>
<dbReference type="EMBL" id="LT634362">
    <property type="protein sequence ID" value="SFZ87906.1"/>
    <property type="molecule type" value="Genomic_DNA"/>
</dbReference>
<dbReference type="SMART" id="SM00046">
    <property type="entry name" value="DAGKc"/>
    <property type="match status" value="1"/>
</dbReference>
<dbReference type="InterPro" id="IPR045540">
    <property type="entry name" value="YegS/DAGK_C"/>
</dbReference>
<accession>A0A1K2I6Q0</accession>
<feature type="domain" description="DAGKc" evidence="10">
    <location>
        <begin position="5"/>
        <end position="144"/>
    </location>
</feature>
<comment type="similarity">
    <text evidence="2">Belongs to the diacylglycerol/lipid kinase family.</text>
</comment>
<keyword evidence="7" id="KW-0443">Lipid metabolism</keyword>
<dbReference type="Gene3D" id="2.60.200.40">
    <property type="match status" value="1"/>
</dbReference>
<evidence type="ECO:0000256" key="1">
    <source>
        <dbReference type="ARBA" id="ARBA00001946"/>
    </source>
</evidence>
<keyword evidence="4" id="KW-0547">Nucleotide-binding</keyword>
<proteinExistence type="inferred from homology"/>
<evidence type="ECO:0000256" key="9">
    <source>
        <dbReference type="SAM" id="Phobius"/>
    </source>
</evidence>
<dbReference type="GO" id="GO:0005524">
    <property type="term" value="F:ATP binding"/>
    <property type="evidence" value="ECO:0007669"/>
    <property type="project" value="UniProtKB-KW"/>
</dbReference>
<dbReference type="SUPFAM" id="SSF111331">
    <property type="entry name" value="NAD kinase/diacylglycerol kinase-like"/>
    <property type="match status" value="1"/>
</dbReference>
<evidence type="ECO:0000256" key="4">
    <source>
        <dbReference type="ARBA" id="ARBA00022741"/>
    </source>
</evidence>
<organism evidence="11">
    <name type="scientific">Loigolactobacillus rennini</name>
    <dbReference type="NCBI Taxonomy" id="238013"/>
    <lineage>
        <taxon>Bacteria</taxon>
        <taxon>Bacillati</taxon>
        <taxon>Bacillota</taxon>
        <taxon>Bacilli</taxon>
        <taxon>Lactobacillales</taxon>
        <taxon>Lactobacillaceae</taxon>
        <taxon>Loigolactobacillus</taxon>
    </lineage>
</organism>
<gene>
    <name evidence="11" type="ORF">LREN565_1019</name>
</gene>
<dbReference type="Gene3D" id="3.40.50.10330">
    <property type="entry name" value="Probable inorganic polyphosphate/atp-NAD kinase, domain 1"/>
    <property type="match status" value="1"/>
</dbReference>
<dbReference type="NCBIfam" id="TIGR00147">
    <property type="entry name" value="YegS/Rv2252/BmrU family lipid kinase"/>
    <property type="match status" value="1"/>
</dbReference>
<dbReference type="PANTHER" id="PTHR12358:SF54">
    <property type="entry name" value="SPHINGOSINE KINASE RELATED PROTEIN"/>
    <property type="match status" value="1"/>
</dbReference>
<comment type="cofactor">
    <cofactor evidence="1">
        <name>Mg(2+)</name>
        <dbReference type="ChEBI" id="CHEBI:18420"/>
    </cofactor>
</comment>
<dbReference type="GO" id="GO:0008654">
    <property type="term" value="P:phospholipid biosynthetic process"/>
    <property type="evidence" value="ECO:0007669"/>
    <property type="project" value="UniProtKB-KW"/>
</dbReference>
<keyword evidence="3" id="KW-0808">Transferase</keyword>
<keyword evidence="5 11" id="KW-0418">Kinase</keyword>
<dbReference type="InterPro" id="IPR001206">
    <property type="entry name" value="Diacylglycerol_kinase_cat_dom"/>
</dbReference>
<keyword evidence="9" id="KW-0812">Transmembrane</keyword>
<evidence type="ECO:0000256" key="7">
    <source>
        <dbReference type="ARBA" id="ARBA00023209"/>
    </source>
</evidence>